<protein>
    <submittedName>
        <fullName evidence="1">Uncharacterized protein</fullName>
    </submittedName>
</protein>
<dbReference type="AlphaFoldDB" id="A0A840IB37"/>
<comment type="caution">
    <text evidence="1">The sequence shown here is derived from an EMBL/GenBank/DDBJ whole genome shotgun (WGS) entry which is preliminary data.</text>
</comment>
<gene>
    <name evidence="1" type="ORF">BDZ31_001138</name>
</gene>
<reference evidence="1 2" key="1">
    <citation type="submission" date="2020-08" db="EMBL/GenBank/DDBJ databases">
        <title>Genomic Encyclopedia of Archaeal and Bacterial Type Strains, Phase II (KMG-II): from individual species to whole genera.</title>
        <authorList>
            <person name="Goeker M."/>
        </authorList>
    </citation>
    <scope>NUCLEOTIDE SEQUENCE [LARGE SCALE GENOMIC DNA]</scope>
    <source>
        <strain evidence="1 2">DSM 23288</strain>
    </source>
</reference>
<keyword evidence="2" id="KW-1185">Reference proteome</keyword>
<sequence>MHLLDCFDSASTLASIGRAIGVEPDHLADAIHRYDSARLADYPYEDVALSVLTDLGTDLSQARFDGACFFHGTRVVNPSTFRRRGLLPLDVMLDETWQVLRILAEASHKEWEAFRATIESDGGGHDGYLYRLKTHDAMHHGPQAHLVREVHVDLPQSSHDYLSCPEIVQDISRCYEVADLEARFVEASTPCIVKFWAPCVSAWHVETAFCFLHARLSGEPLGFSSCGGFDGSGTAVPPEAIIDVEVVESPPVA</sequence>
<dbReference type="EMBL" id="JACHNU010000001">
    <property type="protein sequence ID" value="MBB4661565.1"/>
    <property type="molecule type" value="Genomic_DNA"/>
</dbReference>
<evidence type="ECO:0000313" key="1">
    <source>
        <dbReference type="EMBL" id="MBB4661565.1"/>
    </source>
</evidence>
<accession>A0A840IB37</accession>
<dbReference type="Proteomes" id="UP000585272">
    <property type="component" value="Unassembled WGS sequence"/>
</dbReference>
<dbReference type="RefSeq" id="WP_183339832.1">
    <property type="nucleotide sequence ID" value="NZ_JACHNU010000001.1"/>
</dbReference>
<name>A0A840IB37_9ACTN</name>
<proteinExistence type="predicted"/>
<evidence type="ECO:0000313" key="2">
    <source>
        <dbReference type="Proteomes" id="UP000585272"/>
    </source>
</evidence>
<organism evidence="1 2">
    <name type="scientific">Conexibacter arvalis</name>
    <dbReference type="NCBI Taxonomy" id="912552"/>
    <lineage>
        <taxon>Bacteria</taxon>
        <taxon>Bacillati</taxon>
        <taxon>Actinomycetota</taxon>
        <taxon>Thermoleophilia</taxon>
        <taxon>Solirubrobacterales</taxon>
        <taxon>Conexibacteraceae</taxon>
        <taxon>Conexibacter</taxon>
    </lineage>
</organism>